<dbReference type="EMBL" id="MN739352">
    <property type="protein sequence ID" value="QHS99931.1"/>
    <property type="molecule type" value="Genomic_DNA"/>
</dbReference>
<evidence type="ECO:0000313" key="1">
    <source>
        <dbReference type="EMBL" id="QHS99931.1"/>
    </source>
</evidence>
<protein>
    <submittedName>
        <fullName evidence="1">Uncharacterized protein</fullName>
    </submittedName>
</protein>
<name>A0A6C0C746_9ZZZZ</name>
<accession>A0A6C0C746</accession>
<reference evidence="1" key="1">
    <citation type="journal article" date="2020" name="Nature">
        <title>Giant virus diversity and host interactions through global metagenomics.</title>
        <authorList>
            <person name="Schulz F."/>
            <person name="Roux S."/>
            <person name="Paez-Espino D."/>
            <person name="Jungbluth S."/>
            <person name="Walsh D.A."/>
            <person name="Denef V.J."/>
            <person name="McMahon K.D."/>
            <person name="Konstantinidis K.T."/>
            <person name="Eloe-Fadrosh E.A."/>
            <person name="Kyrpides N.C."/>
            <person name="Woyke T."/>
        </authorList>
    </citation>
    <scope>NUCLEOTIDE SEQUENCE</scope>
    <source>
        <strain evidence="1">GVMAG-M-3300020192-26</strain>
    </source>
</reference>
<proteinExistence type="predicted"/>
<dbReference type="AlphaFoldDB" id="A0A6C0C746"/>
<sequence>MFFVVKNNIDKNGGYVSGEIVAHASDVAPENMLENAVLAFVAYTKGQEMIENMKIIDAHSLNQVAEPLVDTILLYRIISEPNQIHVYQRISRQVPGYVFGQSIVPEFTRIKIFELVKYAAEVELPIETKTPTVETLDIEVLIDEESAQTDEIKPIQVLIDEESAQADEIKPIQVEMHPSIIVEQIESVCKNSDILKLRPMDLMASLESSPKFLRMKEKND</sequence>
<organism evidence="1">
    <name type="scientific">viral metagenome</name>
    <dbReference type="NCBI Taxonomy" id="1070528"/>
    <lineage>
        <taxon>unclassified sequences</taxon>
        <taxon>metagenomes</taxon>
        <taxon>organismal metagenomes</taxon>
    </lineage>
</organism>